<dbReference type="OrthoDB" id="6509975at2759"/>
<dbReference type="SUPFAM" id="SSF53254">
    <property type="entry name" value="Phosphoglycerate mutase-like"/>
    <property type="match status" value="1"/>
</dbReference>
<keyword evidence="8" id="KW-0378">Hydrolase</keyword>
<evidence type="ECO:0000256" key="8">
    <source>
        <dbReference type="ARBA" id="ARBA00022801"/>
    </source>
</evidence>
<keyword evidence="18" id="KW-1185">Reference proteome</keyword>
<evidence type="ECO:0000313" key="17">
    <source>
        <dbReference type="EMBL" id="MBY82045.1"/>
    </source>
</evidence>
<gene>
    <name evidence="17" type="primary">MINPP1_1</name>
    <name evidence="19" type="synonym">LOC112685387</name>
    <name evidence="17" type="ORF">g.117618</name>
</gene>
<dbReference type="GO" id="GO:0005886">
    <property type="term" value="C:plasma membrane"/>
    <property type="evidence" value="ECO:0007669"/>
    <property type="project" value="UniProtKB-SubCell"/>
</dbReference>
<keyword evidence="9" id="KW-0472">Membrane</keyword>
<evidence type="ECO:0000256" key="11">
    <source>
        <dbReference type="ARBA" id="ARBA00031642"/>
    </source>
</evidence>
<protein>
    <recommendedName>
        <fullName evidence="5">Multiple inositol polyphosphate phosphatase 1</fullName>
        <ecNumber evidence="4">3.1.3.62</ecNumber>
        <ecNumber evidence="3">3.1.3.80</ecNumber>
    </recommendedName>
    <alternativeName>
        <fullName evidence="11">2,3-bisphosphoglycerate 3-phosphatase</fullName>
    </alternativeName>
</protein>
<dbReference type="Gene3D" id="3.40.50.1240">
    <property type="entry name" value="Phosphoglycerate mutase-like"/>
    <property type="match status" value="1"/>
</dbReference>
<evidence type="ECO:0000256" key="2">
    <source>
        <dbReference type="ARBA" id="ARBA00008422"/>
    </source>
</evidence>
<evidence type="ECO:0000256" key="14">
    <source>
        <dbReference type="ARBA" id="ARBA00043691"/>
    </source>
</evidence>
<dbReference type="GO" id="GO:0034417">
    <property type="term" value="F:bisphosphoglycerate 3-phosphatase activity"/>
    <property type="evidence" value="ECO:0007669"/>
    <property type="project" value="UniProtKB-EC"/>
</dbReference>
<dbReference type="RefSeq" id="XP_025413027.1">
    <property type="nucleotide sequence ID" value="XM_025557242.1"/>
</dbReference>
<accession>A0A2S2QWD5</accession>
<feature type="disulfide bond" evidence="16">
    <location>
        <begin position="283"/>
        <end position="298"/>
    </location>
</feature>
<evidence type="ECO:0000256" key="12">
    <source>
        <dbReference type="ARBA" id="ARBA00043668"/>
    </source>
</evidence>
<comment type="catalytic activity">
    <reaction evidence="15">
        <text>(2R)-2,3-bisphosphoglycerate + H2O = (2R)-2-phosphoglycerate + phosphate</text>
        <dbReference type="Rhea" id="RHEA:27381"/>
        <dbReference type="ChEBI" id="CHEBI:15377"/>
        <dbReference type="ChEBI" id="CHEBI:43474"/>
        <dbReference type="ChEBI" id="CHEBI:58248"/>
        <dbReference type="ChEBI" id="CHEBI:58289"/>
        <dbReference type="EC" id="3.1.3.80"/>
    </reaction>
    <physiologicalReaction direction="left-to-right" evidence="15">
        <dbReference type="Rhea" id="RHEA:27382"/>
    </physiologicalReaction>
</comment>
<dbReference type="Pfam" id="PF00328">
    <property type="entry name" value="His_Phos_2"/>
    <property type="match status" value="1"/>
</dbReference>
<evidence type="ECO:0000256" key="1">
    <source>
        <dbReference type="ARBA" id="ARBA00004236"/>
    </source>
</evidence>
<evidence type="ECO:0000256" key="6">
    <source>
        <dbReference type="ARBA" id="ARBA00022475"/>
    </source>
</evidence>
<proteinExistence type="inferred from homology"/>
<reference evidence="17" key="1">
    <citation type="submission" date="2018-04" db="EMBL/GenBank/DDBJ databases">
        <title>Transcriptome assembly of Sipha flava.</title>
        <authorList>
            <person name="Scully E.D."/>
            <person name="Geib S.M."/>
            <person name="Palmer N.A."/>
            <person name="Koch K."/>
            <person name="Bradshaw J."/>
            <person name="Heng-Moss T."/>
            <person name="Sarath G."/>
        </authorList>
    </citation>
    <scope>NUCLEOTIDE SEQUENCE</scope>
</reference>
<dbReference type="InterPro" id="IPR029033">
    <property type="entry name" value="His_PPase_superfam"/>
</dbReference>
<dbReference type="Proteomes" id="UP000694846">
    <property type="component" value="Unplaced"/>
</dbReference>
<dbReference type="EC" id="3.1.3.62" evidence="4"/>
<dbReference type="GO" id="GO:0003993">
    <property type="term" value="F:acid phosphatase activity"/>
    <property type="evidence" value="ECO:0007669"/>
    <property type="project" value="TreeGrafter"/>
</dbReference>
<comment type="similarity">
    <text evidence="2">Belongs to the histidine acid phosphatase family. MINPP1 subfamily.</text>
</comment>
<keyword evidence="7" id="KW-0732">Signal</keyword>
<dbReference type="GO" id="GO:0052745">
    <property type="term" value="F:inositol phosphate phosphatase activity"/>
    <property type="evidence" value="ECO:0007669"/>
    <property type="project" value="TreeGrafter"/>
</dbReference>
<name>A0A2S2QWD5_9HEMI</name>
<evidence type="ECO:0000256" key="16">
    <source>
        <dbReference type="PIRSR" id="PIRSR000894-2"/>
    </source>
</evidence>
<keyword evidence="16" id="KW-1015">Disulfide bond</keyword>
<dbReference type="FunFam" id="3.40.50.1240:FF:000014">
    <property type="entry name" value="Multiple inositol polyphosphate phosphatase 1"/>
    <property type="match status" value="1"/>
</dbReference>
<feature type="disulfide bond" evidence="16">
    <location>
        <begin position="83"/>
        <end position="411"/>
    </location>
</feature>
<dbReference type="EMBL" id="GGMS01012842">
    <property type="protein sequence ID" value="MBY82045.1"/>
    <property type="molecule type" value="Transcribed_RNA"/>
</dbReference>
<feature type="disulfide bond" evidence="16">
    <location>
        <begin position="432"/>
        <end position="437"/>
    </location>
</feature>
<evidence type="ECO:0000313" key="19">
    <source>
        <dbReference type="RefSeq" id="XP_025413027.1"/>
    </source>
</evidence>
<dbReference type="EC" id="3.1.3.80" evidence="3"/>
<comment type="catalytic activity">
    <reaction evidence="13">
        <text>1D-myo-inositol 1,2,4,5,6-pentakisphosphate + H2O = 1D-myo-inositol 1,2,5,6-tetrakisphosphate + phosphate</text>
        <dbReference type="Rhea" id="RHEA:77115"/>
        <dbReference type="ChEBI" id="CHEBI:15377"/>
        <dbReference type="ChEBI" id="CHEBI:43474"/>
        <dbReference type="ChEBI" id="CHEBI:57798"/>
        <dbReference type="ChEBI" id="CHEBI:195535"/>
        <dbReference type="EC" id="3.1.3.62"/>
    </reaction>
    <physiologicalReaction direction="left-to-right" evidence="13">
        <dbReference type="Rhea" id="RHEA:77116"/>
    </physiologicalReaction>
</comment>
<evidence type="ECO:0000256" key="10">
    <source>
        <dbReference type="ARBA" id="ARBA00023180"/>
    </source>
</evidence>
<keyword evidence="10" id="KW-0325">Glycoprotein</keyword>
<dbReference type="PANTHER" id="PTHR20963:SF51">
    <property type="entry name" value="MULTIPLE INOSITOL POLYPHOSPHATE PHOSPHATASE 1"/>
    <property type="match status" value="1"/>
</dbReference>
<comment type="catalytic activity">
    <reaction evidence="14">
        <text>1D-myo-inositol hexakisphosphate + H2O = 1D-myo-inositol 1,2,4,5,6-pentakisphosphate + phosphate</text>
        <dbReference type="Rhea" id="RHEA:16989"/>
        <dbReference type="ChEBI" id="CHEBI:15377"/>
        <dbReference type="ChEBI" id="CHEBI:43474"/>
        <dbReference type="ChEBI" id="CHEBI:57798"/>
        <dbReference type="ChEBI" id="CHEBI:58130"/>
        <dbReference type="EC" id="3.1.3.62"/>
    </reaction>
    <physiologicalReaction direction="left-to-right" evidence="14">
        <dbReference type="Rhea" id="RHEA:16990"/>
    </physiologicalReaction>
</comment>
<keyword evidence="6" id="KW-1003">Cell membrane</keyword>
<dbReference type="PANTHER" id="PTHR20963">
    <property type="entry name" value="MULTIPLE INOSITOL POLYPHOSPHATE PHOSPHATASE-RELATED"/>
    <property type="match status" value="1"/>
</dbReference>
<organism evidence="17">
    <name type="scientific">Sipha flava</name>
    <name type="common">yellow sugarcane aphid</name>
    <dbReference type="NCBI Taxonomy" id="143950"/>
    <lineage>
        <taxon>Eukaryota</taxon>
        <taxon>Metazoa</taxon>
        <taxon>Ecdysozoa</taxon>
        <taxon>Arthropoda</taxon>
        <taxon>Hexapoda</taxon>
        <taxon>Insecta</taxon>
        <taxon>Pterygota</taxon>
        <taxon>Neoptera</taxon>
        <taxon>Paraneoptera</taxon>
        <taxon>Hemiptera</taxon>
        <taxon>Sternorrhyncha</taxon>
        <taxon>Aphidomorpha</taxon>
        <taxon>Aphidoidea</taxon>
        <taxon>Aphididae</taxon>
        <taxon>Sipha</taxon>
    </lineage>
</organism>
<comment type="catalytic activity">
    <reaction evidence="12">
        <text>1D-myo-inositol 1,2,5,6-tetrakisphosphate + H2O = 1D-myo-inositol 1,2,6-trisphosphate + phosphate</text>
        <dbReference type="Rhea" id="RHEA:77119"/>
        <dbReference type="ChEBI" id="CHEBI:15377"/>
        <dbReference type="ChEBI" id="CHEBI:43474"/>
        <dbReference type="ChEBI" id="CHEBI:195535"/>
        <dbReference type="ChEBI" id="CHEBI:195537"/>
        <dbReference type="EC" id="3.1.3.62"/>
    </reaction>
    <physiologicalReaction direction="left-to-right" evidence="12">
        <dbReference type="Rhea" id="RHEA:77120"/>
    </physiologicalReaction>
</comment>
<dbReference type="InterPro" id="IPR016274">
    <property type="entry name" value="Histidine_acid_Pase_euk"/>
</dbReference>
<evidence type="ECO:0000256" key="9">
    <source>
        <dbReference type="ARBA" id="ARBA00023136"/>
    </source>
</evidence>
<evidence type="ECO:0000313" key="18">
    <source>
        <dbReference type="Proteomes" id="UP000694846"/>
    </source>
</evidence>
<evidence type="ECO:0000256" key="13">
    <source>
        <dbReference type="ARBA" id="ARBA00043671"/>
    </source>
</evidence>
<dbReference type="CDD" id="cd07061">
    <property type="entry name" value="HP_HAP_like"/>
    <property type="match status" value="1"/>
</dbReference>
<dbReference type="InterPro" id="IPR000560">
    <property type="entry name" value="His_Pase_clade-2"/>
</dbReference>
<dbReference type="AlphaFoldDB" id="A0A2S2QWD5"/>
<evidence type="ECO:0000256" key="3">
    <source>
        <dbReference type="ARBA" id="ARBA00012976"/>
    </source>
</evidence>
<evidence type="ECO:0000256" key="5">
    <source>
        <dbReference type="ARBA" id="ARBA00018097"/>
    </source>
</evidence>
<evidence type="ECO:0000256" key="15">
    <source>
        <dbReference type="ARBA" id="ARBA00043832"/>
    </source>
</evidence>
<evidence type="ECO:0000256" key="4">
    <source>
        <dbReference type="ARBA" id="ARBA00013040"/>
    </source>
</evidence>
<evidence type="ECO:0000256" key="7">
    <source>
        <dbReference type="ARBA" id="ARBA00022729"/>
    </source>
</evidence>
<reference evidence="19" key="2">
    <citation type="submission" date="2025-04" db="UniProtKB">
        <authorList>
            <consortium name="RefSeq"/>
        </authorList>
    </citation>
    <scope>IDENTIFICATION</scope>
    <source>
        <tissue evidence="19">Whole body</tissue>
    </source>
</reference>
<dbReference type="PIRSF" id="PIRSF000894">
    <property type="entry name" value="Acid_phosphatase"/>
    <property type="match status" value="1"/>
</dbReference>
<comment type="subcellular location">
    <subcellularLocation>
        <location evidence="1">Cell membrane</location>
    </subcellularLocation>
</comment>
<sequence length="462" mass="54041">MILYRVTVLSFRYCFSNKKSLDTVHTMSVLVTLVVLLSCSIGHIRSDGSCNKLYDSFSQHLASKTPYRYVANYNAEPIHFEGCNASKIWLVQRHGTRTPGKELTEFVKNRLPQIQQDIVKNLDKSKLCNKDEIKAWSSHKELDDLKRLTKEGEDELLAIAERMQLRFPNLLNQPFENTNFLFRFTGTQRTNVSAKQFATGIFGHHEVKKVVFDDPLPKDPLLRFYKVCQKWKNDVKKSPTASIEYQKFIENQLTNETLNSISTRLGLDYTLTFNDVKSMYIYCGFETAWEKNKVSPWCSIFDKSDLELFEYSEDLKHYLIDGYTYQLTYKQACVLLKNAIEHFDNKDLNSKNGIFYFTHSGTILKMFGVLGLFKDENELKHDNYIEMKNRQWRTSKIDAFASNLAFVLYECNKNQSKILTLHQERIIHLKGCDDILCSYDKFKELYQNELQNCDFNEMCNID</sequence>